<gene>
    <name evidence="8" type="ORF">KQX54_017802</name>
</gene>
<dbReference type="InterPro" id="IPR001496">
    <property type="entry name" value="SOCS_box"/>
</dbReference>
<keyword evidence="4 5" id="KW-0727">SH2 domain</keyword>
<dbReference type="GO" id="GO:0009968">
    <property type="term" value="P:negative regulation of signal transduction"/>
    <property type="evidence" value="ECO:0007669"/>
    <property type="project" value="UniProtKB-KW"/>
</dbReference>
<dbReference type="GO" id="GO:0046935">
    <property type="term" value="F:1-phosphatidylinositol-3-kinase regulator activity"/>
    <property type="evidence" value="ECO:0007669"/>
    <property type="project" value="TreeGrafter"/>
</dbReference>
<accession>A0AAV7I3P8</accession>
<keyword evidence="3" id="KW-0833">Ubl conjugation pathway</keyword>
<dbReference type="Pfam" id="PF00017">
    <property type="entry name" value="SH2"/>
    <property type="match status" value="1"/>
</dbReference>
<dbReference type="SUPFAM" id="SSF55550">
    <property type="entry name" value="SH2 domain"/>
    <property type="match status" value="1"/>
</dbReference>
<dbReference type="SMART" id="SM00252">
    <property type="entry name" value="SH2"/>
    <property type="match status" value="1"/>
</dbReference>
<keyword evidence="9" id="KW-1185">Reference proteome</keyword>
<dbReference type="InterPro" id="IPR036860">
    <property type="entry name" value="SH2_dom_sf"/>
</dbReference>
<proteinExistence type="predicted"/>
<dbReference type="Proteomes" id="UP000826195">
    <property type="component" value="Unassembled WGS sequence"/>
</dbReference>
<dbReference type="PANTHER" id="PTHR10155:SF16">
    <property type="entry name" value="SUPPRESSOR OF CYTOKINE SIGNALING 2"/>
    <property type="match status" value="1"/>
</dbReference>
<evidence type="ECO:0000256" key="6">
    <source>
        <dbReference type="SAM" id="MobiDB-lite"/>
    </source>
</evidence>
<protein>
    <recommendedName>
        <fullName evidence="7">SH2 domain-containing protein</fullName>
    </recommendedName>
</protein>
<keyword evidence="2" id="KW-0734">Signal transduction inhibitor</keyword>
<dbReference type="InterPro" id="IPR036036">
    <property type="entry name" value="SOCS_box-like_dom_sf"/>
</dbReference>
<feature type="region of interest" description="Disordered" evidence="6">
    <location>
        <begin position="198"/>
        <end position="246"/>
    </location>
</feature>
<keyword evidence="1" id="KW-0341">Growth regulation</keyword>
<evidence type="ECO:0000256" key="1">
    <source>
        <dbReference type="ARBA" id="ARBA00022604"/>
    </source>
</evidence>
<evidence type="ECO:0000256" key="2">
    <source>
        <dbReference type="ARBA" id="ARBA00022700"/>
    </source>
</evidence>
<evidence type="ECO:0000256" key="4">
    <source>
        <dbReference type="ARBA" id="ARBA00022999"/>
    </source>
</evidence>
<comment type="caution">
    <text evidence="8">The sequence shown here is derived from an EMBL/GenBank/DDBJ whole genome shotgun (WGS) entry which is preliminary data.</text>
</comment>
<dbReference type="EMBL" id="JAHXZJ010002609">
    <property type="protein sequence ID" value="KAH0540499.1"/>
    <property type="molecule type" value="Genomic_DNA"/>
</dbReference>
<sequence>MLTVMCPNCRHRFPAPGCCNPDSRLQDTAMHPSTTTSSSPVASSYGNYYSCGGGLMMPRSYGSNCIINAPTIIHGPTIIQSNQGSGTAQIPSPGFLVDYWNISKPSNSECKINTTCDLTGGTVTITTPNIQSGGYLLQPTDSDSLIHSPRIEIRPKLSGGGCLVQKRLSEDNSSQLLFSNNDLLQSLANFNYHRDFPKEEVTPSVHPPSGCQELPGMRRDSFIQPRPDNSIHDNCNPAAGDRQSRKNSNCCCSSQSNSINNNNNNNNYSYNYNSNNCSNNLQSETVQRKSSTDDPGAVQIKVSATIQLPANVDQCTLNITATKSSGNNVDTITTVNGINSATTTSEAGNCILVQMDTQQTGSSCENERREDTSTPTPTTPVSWLMPVSYNYDEGYSQKRGLPKTTDIKKLLSSTGWYYEGMNWQQSENLLKNMEIGRWLVRDSSDSRFVFAISVQTDRGPTSVRVHFYNRNFRLDSEPQLIMTMPQFDCPIKLLDYYIYVSKHGNGNLKQVWVDLTGHLYSKIYLTKPVVKDVGTLSHLARLVINKHKIDTKSLPIPIKNYIAEYPYTF</sequence>
<dbReference type="SUPFAM" id="SSF158235">
    <property type="entry name" value="SOCS box-like"/>
    <property type="match status" value="1"/>
</dbReference>
<organism evidence="8 9">
    <name type="scientific">Cotesia glomerata</name>
    <name type="common">Lepidopteran parasitic wasp</name>
    <name type="synonym">Apanteles glomeratus</name>
    <dbReference type="NCBI Taxonomy" id="32391"/>
    <lineage>
        <taxon>Eukaryota</taxon>
        <taxon>Metazoa</taxon>
        <taxon>Ecdysozoa</taxon>
        <taxon>Arthropoda</taxon>
        <taxon>Hexapoda</taxon>
        <taxon>Insecta</taxon>
        <taxon>Pterygota</taxon>
        <taxon>Neoptera</taxon>
        <taxon>Endopterygota</taxon>
        <taxon>Hymenoptera</taxon>
        <taxon>Apocrita</taxon>
        <taxon>Ichneumonoidea</taxon>
        <taxon>Braconidae</taxon>
        <taxon>Microgastrinae</taxon>
        <taxon>Cotesia</taxon>
    </lineage>
</organism>
<evidence type="ECO:0000256" key="3">
    <source>
        <dbReference type="ARBA" id="ARBA00022786"/>
    </source>
</evidence>
<dbReference type="PROSITE" id="PS50001">
    <property type="entry name" value="SH2"/>
    <property type="match status" value="1"/>
</dbReference>
<dbReference type="PANTHER" id="PTHR10155">
    <property type="entry name" value="PHOSPHATIDYLINOSITOL 3-KINASE REGULATORY SUBUNIT"/>
    <property type="match status" value="1"/>
</dbReference>
<dbReference type="GO" id="GO:0035556">
    <property type="term" value="P:intracellular signal transduction"/>
    <property type="evidence" value="ECO:0007669"/>
    <property type="project" value="InterPro"/>
</dbReference>
<dbReference type="AlphaFoldDB" id="A0AAV7I3P8"/>
<name>A0AAV7I3P8_COTGL</name>
<dbReference type="GO" id="GO:0046854">
    <property type="term" value="P:phosphatidylinositol phosphate biosynthetic process"/>
    <property type="evidence" value="ECO:0007669"/>
    <property type="project" value="TreeGrafter"/>
</dbReference>
<evidence type="ECO:0000313" key="8">
    <source>
        <dbReference type="EMBL" id="KAH0540499.1"/>
    </source>
</evidence>
<feature type="domain" description="SH2" evidence="7">
    <location>
        <begin position="416"/>
        <end position="529"/>
    </location>
</feature>
<evidence type="ECO:0000259" key="7">
    <source>
        <dbReference type="PROSITE" id="PS50001"/>
    </source>
</evidence>
<dbReference type="SMART" id="SM00969">
    <property type="entry name" value="SOCS_box"/>
    <property type="match status" value="1"/>
</dbReference>
<evidence type="ECO:0000313" key="9">
    <source>
        <dbReference type="Proteomes" id="UP000826195"/>
    </source>
</evidence>
<reference evidence="8 9" key="1">
    <citation type="journal article" date="2021" name="J. Hered.">
        <title>A chromosome-level genome assembly of the parasitoid wasp, Cotesia glomerata (Hymenoptera: Braconidae).</title>
        <authorList>
            <person name="Pinto B.J."/>
            <person name="Weis J.J."/>
            <person name="Gamble T."/>
            <person name="Ode P.J."/>
            <person name="Paul R."/>
            <person name="Zaspel J.M."/>
        </authorList>
    </citation>
    <scope>NUCLEOTIDE SEQUENCE [LARGE SCALE GENOMIC DNA]</scope>
    <source>
        <strain evidence="8">CgM1</strain>
    </source>
</reference>
<dbReference type="GO" id="GO:0005942">
    <property type="term" value="C:phosphatidylinositol 3-kinase complex"/>
    <property type="evidence" value="ECO:0007669"/>
    <property type="project" value="TreeGrafter"/>
</dbReference>
<dbReference type="CDD" id="cd09923">
    <property type="entry name" value="SH2_SOCS_family"/>
    <property type="match status" value="1"/>
</dbReference>
<evidence type="ECO:0000256" key="5">
    <source>
        <dbReference type="PROSITE-ProRule" id="PRU00191"/>
    </source>
</evidence>
<dbReference type="InterPro" id="IPR000980">
    <property type="entry name" value="SH2"/>
</dbReference>
<feature type="region of interest" description="Disordered" evidence="6">
    <location>
        <begin position="359"/>
        <end position="381"/>
    </location>
</feature>
<dbReference type="Gene3D" id="3.30.505.10">
    <property type="entry name" value="SH2 domain"/>
    <property type="match status" value="1"/>
</dbReference>